<organism evidence="2">
    <name type="scientific">marine metagenome</name>
    <dbReference type="NCBI Taxonomy" id="408172"/>
    <lineage>
        <taxon>unclassified sequences</taxon>
        <taxon>metagenomes</taxon>
        <taxon>ecological metagenomes</taxon>
    </lineage>
</organism>
<dbReference type="PANTHER" id="PTHR11941:SF54">
    <property type="entry name" value="ENOYL-COA HYDRATASE, MITOCHONDRIAL"/>
    <property type="match status" value="1"/>
</dbReference>
<reference evidence="2" key="1">
    <citation type="submission" date="2018-05" db="EMBL/GenBank/DDBJ databases">
        <authorList>
            <person name="Lanie J.A."/>
            <person name="Ng W.-L."/>
            <person name="Kazmierczak K.M."/>
            <person name="Andrzejewski T.M."/>
            <person name="Davidsen T.M."/>
            <person name="Wayne K.J."/>
            <person name="Tettelin H."/>
            <person name="Glass J.I."/>
            <person name="Rusch D."/>
            <person name="Podicherti R."/>
            <person name="Tsui H.-C.T."/>
            <person name="Winkler M.E."/>
        </authorList>
    </citation>
    <scope>NUCLEOTIDE SEQUENCE</scope>
</reference>
<protein>
    <recommendedName>
        <fullName evidence="3">Enoyl-CoA hydratase/isomerase family protein</fullName>
    </recommendedName>
</protein>
<dbReference type="PANTHER" id="PTHR11941">
    <property type="entry name" value="ENOYL-COA HYDRATASE-RELATED"/>
    <property type="match status" value="1"/>
</dbReference>
<dbReference type="Gene3D" id="3.90.226.20">
    <property type="match status" value="1"/>
</dbReference>
<dbReference type="InterPro" id="IPR014748">
    <property type="entry name" value="Enoyl-CoA_hydra_C"/>
</dbReference>
<proteinExistence type="predicted"/>
<evidence type="ECO:0008006" key="3">
    <source>
        <dbReference type="Google" id="ProtNLM"/>
    </source>
</evidence>
<dbReference type="EMBL" id="UINC01000210">
    <property type="protein sequence ID" value="SUZ51197.1"/>
    <property type="molecule type" value="Genomic_DNA"/>
</dbReference>
<evidence type="ECO:0000313" key="2">
    <source>
        <dbReference type="EMBL" id="SUZ51197.1"/>
    </source>
</evidence>
<dbReference type="CDD" id="cd06558">
    <property type="entry name" value="crotonase-like"/>
    <property type="match status" value="1"/>
</dbReference>
<dbReference type="Gene3D" id="3.30.300.220">
    <property type="match status" value="1"/>
</dbReference>
<dbReference type="Pfam" id="PF00378">
    <property type="entry name" value="ECH_1"/>
    <property type="match status" value="1"/>
</dbReference>
<dbReference type="Gene3D" id="1.10.12.10">
    <property type="entry name" value="Lyase 2-enoyl-coa Hydratase, Chain A, domain 2"/>
    <property type="match status" value="1"/>
</dbReference>
<name>A0A381N9L6_9ZZZZ</name>
<dbReference type="InterPro" id="IPR029045">
    <property type="entry name" value="ClpP/crotonase-like_dom_sf"/>
</dbReference>
<dbReference type="GO" id="GO:0006635">
    <property type="term" value="P:fatty acid beta-oxidation"/>
    <property type="evidence" value="ECO:0007669"/>
    <property type="project" value="TreeGrafter"/>
</dbReference>
<evidence type="ECO:0000256" key="1">
    <source>
        <dbReference type="ARBA" id="ARBA00023239"/>
    </source>
</evidence>
<dbReference type="GO" id="GO:0016829">
    <property type="term" value="F:lyase activity"/>
    <property type="evidence" value="ECO:0007669"/>
    <property type="project" value="UniProtKB-KW"/>
</dbReference>
<dbReference type="AlphaFoldDB" id="A0A381N9L6"/>
<dbReference type="SUPFAM" id="SSF52096">
    <property type="entry name" value="ClpP/crotonase"/>
    <property type="match status" value="1"/>
</dbReference>
<sequence length="301" mass="31330">MVERAQDLVKIGVSGLVFRGCLRDTFYAVFLVIKTQLSSVSKREADIAVESINLGPAILEKTSAVATLTLDRPNTGNQIDGEMADALGEACRLVGESDQLRLLVLTANGDSFSIDGGSTNKWEGVPGNPATHIAALAMPVLVALNGDATGPGLELALAGDLRICVPTAQFGFPGLSQGVLPQDGGTQRLPRLVGPAWARDMLLTGRIVTAKNALSIGLVNRVTEGPGQLADSVAELVAQIAGGSPLGARYAKEAVVKGMDLSLDQGLGLEADLNVILQSTADRAEGIKSFLENRGSEFRGS</sequence>
<keyword evidence="1" id="KW-0456">Lyase</keyword>
<dbReference type="InterPro" id="IPR001753">
    <property type="entry name" value="Enoyl-CoA_hydra/iso"/>
</dbReference>
<accession>A0A381N9L6</accession>
<gene>
    <name evidence="2" type="ORF">METZ01_LOCUS4051</name>
</gene>